<protein>
    <submittedName>
        <fullName evidence="1">Uncharacterized protein</fullName>
    </submittedName>
</protein>
<dbReference type="HOGENOM" id="CLU_3155869_0_0_10"/>
<dbReference type="AlphaFoldDB" id="K5YUB1"/>
<organism evidence="1 2">
    <name type="scientific">Parabacteroides goldsteinii CL02T12C30</name>
    <dbReference type="NCBI Taxonomy" id="999418"/>
    <lineage>
        <taxon>Bacteria</taxon>
        <taxon>Pseudomonadati</taxon>
        <taxon>Bacteroidota</taxon>
        <taxon>Bacteroidia</taxon>
        <taxon>Bacteroidales</taxon>
        <taxon>Tannerellaceae</taxon>
        <taxon>Parabacteroides</taxon>
    </lineage>
</organism>
<name>K5YUB1_9BACT</name>
<evidence type="ECO:0000313" key="2">
    <source>
        <dbReference type="Proteomes" id="UP000006330"/>
    </source>
</evidence>
<sequence>MKNNNIFAERNLLNSNRVLIGLWLYSRQITQGLIFKALMIKKKNNKTR</sequence>
<proteinExistence type="predicted"/>
<accession>K5YUB1</accession>
<evidence type="ECO:0000313" key="1">
    <source>
        <dbReference type="EMBL" id="EKN17797.1"/>
    </source>
</evidence>
<gene>
    <name evidence="1" type="ORF">HMPREF1076_01241</name>
</gene>
<dbReference type="Proteomes" id="UP000006330">
    <property type="component" value="Unassembled WGS sequence"/>
</dbReference>
<comment type="caution">
    <text evidence="1">The sequence shown here is derived from an EMBL/GenBank/DDBJ whole genome shotgun (WGS) entry which is preliminary data.</text>
</comment>
<reference evidence="1 2" key="1">
    <citation type="submission" date="2012-02" db="EMBL/GenBank/DDBJ databases">
        <title>The Genome Sequence of Parabacteroides goldsteinii CL02T12C30.</title>
        <authorList>
            <consortium name="The Broad Institute Genome Sequencing Platform"/>
            <person name="Earl A."/>
            <person name="Ward D."/>
            <person name="Feldgarden M."/>
            <person name="Gevers D."/>
            <person name="Zitomersky N.L."/>
            <person name="Coyne M.J."/>
            <person name="Comstock L.E."/>
            <person name="Young S.K."/>
            <person name="Zeng Q."/>
            <person name="Gargeya S."/>
            <person name="Fitzgerald M."/>
            <person name="Haas B."/>
            <person name="Abouelleil A."/>
            <person name="Alvarado L."/>
            <person name="Arachchi H.M."/>
            <person name="Berlin A."/>
            <person name="Chapman S.B."/>
            <person name="Gearin G."/>
            <person name="Goldberg J."/>
            <person name="Griggs A."/>
            <person name="Gujja S."/>
            <person name="Hansen M."/>
            <person name="Heiman D."/>
            <person name="Howarth C."/>
            <person name="Larimer J."/>
            <person name="Lui A."/>
            <person name="MacDonald P.J.P."/>
            <person name="McCowen C."/>
            <person name="Montmayeur A."/>
            <person name="Murphy C."/>
            <person name="Neiman D."/>
            <person name="Pearson M."/>
            <person name="Priest M."/>
            <person name="Roberts A."/>
            <person name="Saif S."/>
            <person name="Shea T."/>
            <person name="Sisk P."/>
            <person name="Stolte C."/>
            <person name="Sykes S."/>
            <person name="Wortman J."/>
            <person name="Nusbaum C."/>
            <person name="Birren B."/>
        </authorList>
    </citation>
    <scope>NUCLEOTIDE SEQUENCE [LARGE SCALE GENOMIC DNA]</scope>
    <source>
        <strain evidence="1 2">CL02T12C30</strain>
    </source>
</reference>
<dbReference type="EMBL" id="AGZO01000011">
    <property type="protein sequence ID" value="EKN17797.1"/>
    <property type="molecule type" value="Genomic_DNA"/>
</dbReference>